<gene>
    <name evidence="2" type="ORF">M409DRAFT_49862</name>
</gene>
<name>A0A6A6D208_ZASCE</name>
<dbReference type="GeneID" id="54564639"/>
<feature type="region of interest" description="Disordered" evidence="1">
    <location>
        <begin position="381"/>
        <end position="410"/>
    </location>
</feature>
<dbReference type="EMBL" id="ML993581">
    <property type="protein sequence ID" value="KAF2172119.1"/>
    <property type="molecule type" value="Genomic_DNA"/>
</dbReference>
<accession>A0A6A6D208</accession>
<organism evidence="2 3">
    <name type="scientific">Zasmidium cellare ATCC 36951</name>
    <dbReference type="NCBI Taxonomy" id="1080233"/>
    <lineage>
        <taxon>Eukaryota</taxon>
        <taxon>Fungi</taxon>
        <taxon>Dikarya</taxon>
        <taxon>Ascomycota</taxon>
        <taxon>Pezizomycotina</taxon>
        <taxon>Dothideomycetes</taxon>
        <taxon>Dothideomycetidae</taxon>
        <taxon>Mycosphaerellales</taxon>
        <taxon>Mycosphaerellaceae</taxon>
        <taxon>Zasmidium</taxon>
    </lineage>
</organism>
<protein>
    <submittedName>
        <fullName evidence="2">Uncharacterized protein</fullName>
    </submittedName>
</protein>
<keyword evidence="3" id="KW-1185">Reference proteome</keyword>
<feature type="compositionally biased region" description="Low complexity" evidence="1">
    <location>
        <begin position="327"/>
        <end position="342"/>
    </location>
</feature>
<reference evidence="2" key="1">
    <citation type="journal article" date="2020" name="Stud. Mycol.">
        <title>101 Dothideomycetes genomes: a test case for predicting lifestyles and emergence of pathogens.</title>
        <authorList>
            <person name="Haridas S."/>
            <person name="Albert R."/>
            <person name="Binder M."/>
            <person name="Bloem J."/>
            <person name="Labutti K."/>
            <person name="Salamov A."/>
            <person name="Andreopoulos B."/>
            <person name="Baker S."/>
            <person name="Barry K."/>
            <person name="Bills G."/>
            <person name="Bluhm B."/>
            <person name="Cannon C."/>
            <person name="Castanera R."/>
            <person name="Culley D."/>
            <person name="Daum C."/>
            <person name="Ezra D."/>
            <person name="Gonzalez J."/>
            <person name="Henrissat B."/>
            <person name="Kuo A."/>
            <person name="Liang C."/>
            <person name="Lipzen A."/>
            <person name="Lutzoni F."/>
            <person name="Magnuson J."/>
            <person name="Mondo S."/>
            <person name="Nolan M."/>
            <person name="Ohm R."/>
            <person name="Pangilinan J."/>
            <person name="Park H.-J."/>
            <person name="Ramirez L."/>
            <person name="Alfaro M."/>
            <person name="Sun H."/>
            <person name="Tritt A."/>
            <person name="Yoshinaga Y."/>
            <person name="Zwiers L.-H."/>
            <person name="Turgeon B."/>
            <person name="Goodwin S."/>
            <person name="Spatafora J."/>
            <person name="Crous P."/>
            <person name="Grigoriev I."/>
        </authorList>
    </citation>
    <scope>NUCLEOTIDE SEQUENCE</scope>
    <source>
        <strain evidence="2">ATCC 36951</strain>
    </source>
</reference>
<feature type="region of interest" description="Disordered" evidence="1">
    <location>
        <begin position="306"/>
        <end position="351"/>
    </location>
</feature>
<evidence type="ECO:0000313" key="3">
    <source>
        <dbReference type="Proteomes" id="UP000799537"/>
    </source>
</evidence>
<dbReference type="OrthoDB" id="3932451at2759"/>
<evidence type="ECO:0000256" key="1">
    <source>
        <dbReference type="SAM" id="MobiDB-lite"/>
    </source>
</evidence>
<proteinExistence type="predicted"/>
<dbReference type="AlphaFoldDB" id="A0A6A6D208"/>
<sequence>MHHHFSCYAEHTLLKITNLARLSRIRAGQPNRCESKNSAVHSPFDLDNLILYPVPAGAERQKTTFEASPEAAAVRMRPTVNVTVIPHVTTFSNGPNITNYSTLTQTETIYVVGDNITATNLANATTFNSPNDITWTVGDVTLTYPTTYIQYLGFAGAAGSNGACAEDTDAKSIKLPESTVGESFIYPYTDGASLLPSELLDYLGTIPTITEQFHEAVPATCAPLTITPGPIYTTVDFRREAKRYEGARRNVTSSQCVEGGARTVQTGVSQTKGVSTLPMISGPTNDHTTAFVLNTVTGRAIVVPGDTAEQVMVDPQPTPTDDTIERPSSPSNDDQDSPQSTQAPPQPNIPDLIQSVAEGQQTDNQQSVPANNIPDIVASAAAAQKSTEVQPVASQPNSNGQNGQPAATQGPVFNVGNAIVSANSQGNFQLGTQVLTPGHTLNIGSEASPTPAALRDSGGSTRLVIGSSTYQPVGENAPVVTAVPAVFTADGQPFTVIQNGPSLIVAGGSSTLTLPPGSTSSLGDVEIAAGLSGSAVVADGSTLQVPQVTQPPTALVTAGDQTLSAFQSDSSIILVDELSTIEIPAGSQTIIDGHTFSAGSSGNAIVFDGSTVSIGNAASPTPTEMVVTVDGNTFTAVDETGSVIFKDGGSTVTLPRLE</sequence>
<dbReference type="RefSeq" id="XP_033673008.1">
    <property type="nucleotide sequence ID" value="XM_033811367.1"/>
</dbReference>
<dbReference type="Proteomes" id="UP000799537">
    <property type="component" value="Unassembled WGS sequence"/>
</dbReference>
<feature type="compositionally biased region" description="Polar residues" evidence="1">
    <location>
        <begin position="384"/>
        <end position="407"/>
    </location>
</feature>
<evidence type="ECO:0000313" key="2">
    <source>
        <dbReference type="EMBL" id="KAF2172119.1"/>
    </source>
</evidence>